<name>A0A8S5QNY1_9CAUD</name>
<dbReference type="GO" id="GO:0003677">
    <property type="term" value="F:DNA binding"/>
    <property type="evidence" value="ECO:0007669"/>
    <property type="project" value="InterPro"/>
</dbReference>
<sequence length="252" mass="29033">MYNMLYILLDADMLCFVSCSSVEREINWGDGLWTLHADAHEAEAQIDDRVEGIVTTILDKLNYEGEYRIIMCISDPVANFRKKILSTYKANRIGKRKPVCYREVIDWIKAHYTTRMIPTLEADDVVGILATKYKGQEVHSSGDKDFRSIPGIFYNFLQGELYHISEREADKWFYTQTLIGDKADNYDGCPGIGEKTAEKIFQKEGVSWHTVERTFLRKGLTKEDALQQARVARILRDTEFQNGKPTLWSPSK</sequence>
<evidence type="ECO:0000313" key="4">
    <source>
        <dbReference type="EMBL" id="DAE20529.1"/>
    </source>
</evidence>
<evidence type="ECO:0000256" key="2">
    <source>
        <dbReference type="ARBA" id="ARBA00022801"/>
    </source>
</evidence>
<evidence type="ECO:0000256" key="1">
    <source>
        <dbReference type="ARBA" id="ARBA00022722"/>
    </source>
</evidence>
<dbReference type="Gene3D" id="3.40.50.1010">
    <property type="entry name" value="5'-nuclease"/>
    <property type="match status" value="1"/>
</dbReference>
<dbReference type="SUPFAM" id="SSF47807">
    <property type="entry name" value="5' to 3' exonuclease, C-terminal subdomain"/>
    <property type="match status" value="1"/>
</dbReference>
<dbReference type="PANTHER" id="PTHR42646">
    <property type="entry name" value="FLAP ENDONUCLEASE XNI"/>
    <property type="match status" value="1"/>
</dbReference>
<evidence type="ECO:0000259" key="3">
    <source>
        <dbReference type="SMART" id="SM00475"/>
    </source>
</evidence>
<keyword evidence="1" id="KW-0540">Nuclease</keyword>
<reference evidence="4" key="1">
    <citation type="journal article" date="2021" name="Proc. Natl. Acad. Sci. U.S.A.">
        <title>A Catalog of Tens of Thousands of Viruses from Human Metagenomes Reveals Hidden Associations with Chronic Diseases.</title>
        <authorList>
            <person name="Tisza M.J."/>
            <person name="Buck C.B."/>
        </authorList>
    </citation>
    <scope>NUCLEOTIDE SEQUENCE</scope>
    <source>
        <strain evidence="4">CtSH72</strain>
    </source>
</reference>
<dbReference type="SUPFAM" id="SSF88723">
    <property type="entry name" value="PIN domain-like"/>
    <property type="match status" value="1"/>
</dbReference>
<dbReference type="InterPro" id="IPR038969">
    <property type="entry name" value="FEN"/>
</dbReference>
<proteinExistence type="predicted"/>
<dbReference type="GO" id="GO:0017108">
    <property type="term" value="F:5'-flap endonuclease activity"/>
    <property type="evidence" value="ECO:0007669"/>
    <property type="project" value="InterPro"/>
</dbReference>
<dbReference type="Gene3D" id="1.10.150.20">
    <property type="entry name" value="5' to 3' exonuclease, C-terminal subdomain"/>
    <property type="match status" value="1"/>
</dbReference>
<dbReference type="InterPro" id="IPR008918">
    <property type="entry name" value="HhH2"/>
</dbReference>
<organism evidence="4">
    <name type="scientific">Caudovirales sp. ctSH72</name>
    <dbReference type="NCBI Taxonomy" id="2826773"/>
    <lineage>
        <taxon>Viruses</taxon>
        <taxon>Duplodnaviria</taxon>
        <taxon>Heunggongvirae</taxon>
        <taxon>Uroviricota</taxon>
        <taxon>Caudoviricetes</taxon>
    </lineage>
</organism>
<dbReference type="InterPro" id="IPR029060">
    <property type="entry name" value="PIN-like_dom_sf"/>
</dbReference>
<protein>
    <submittedName>
        <fullName evidence="4">Exodeoxyribonuclease</fullName>
    </submittedName>
</protein>
<dbReference type="SMART" id="SM00475">
    <property type="entry name" value="53EXOc"/>
    <property type="match status" value="1"/>
</dbReference>
<dbReference type="SMART" id="SM00279">
    <property type="entry name" value="HhH2"/>
    <property type="match status" value="1"/>
</dbReference>
<dbReference type="InterPro" id="IPR036279">
    <property type="entry name" value="5-3_exonuclease_C_sf"/>
</dbReference>
<keyword evidence="2" id="KW-0378">Hydrolase</keyword>
<dbReference type="InterPro" id="IPR002421">
    <property type="entry name" value="5-3_exonuclease"/>
</dbReference>
<feature type="domain" description="5'-3' exonuclease" evidence="3">
    <location>
        <begin position="48"/>
        <end position="249"/>
    </location>
</feature>
<dbReference type="EMBL" id="BK015697">
    <property type="protein sequence ID" value="DAE20529.1"/>
    <property type="molecule type" value="Genomic_DNA"/>
</dbReference>
<dbReference type="Pfam" id="PF02739">
    <property type="entry name" value="5_3_exonuc_N"/>
    <property type="match status" value="1"/>
</dbReference>
<dbReference type="GO" id="GO:0008409">
    <property type="term" value="F:5'-3' exonuclease activity"/>
    <property type="evidence" value="ECO:0007669"/>
    <property type="project" value="InterPro"/>
</dbReference>
<dbReference type="GO" id="GO:0033567">
    <property type="term" value="P:DNA replication, Okazaki fragment processing"/>
    <property type="evidence" value="ECO:0007669"/>
    <property type="project" value="InterPro"/>
</dbReference>
<accession>A0A8S5QNY1</accession>
<dbReference type="PANTHER" id="PTHR42646:SF2">
    <property type="entry name" value="5'-3' EXONUCLEASE FAMILY PROTEIN"/>
    <property type="match status" value="1"/>
</dbReference>
<dbReference type="InterPro" id="IPR020046">
    <property type="entry name" value="5-3_exonucl_a-hlix_arch_N"/>
</dbReference>